<proteinExistence type="predicted"/>
<keyword evidence="3" id="KW-1185">Reference proteome</keyword>
<reference evidence="3" key="1">
    <citation type="journal article" date="2019" name="Int. J. Syst. Evol. Microbiol.">
        <title>The Global Catalogue of Microorganisms (GCM) 10K type strain sequencing project: providing services to taxonomists for standard genome sequencing and annotation.</title>
        <authorList>
            <consortium name="The Broad Institute Genomics Platform"/>
            <consortium name="The Broad Institute Genome Sequencing Center for Infectious Disease"/>
            <person name="Wu L."/>
            <person name="Ma J."/>
        </authorList>
    </citation>
    <scope>NUCLEOTIDE SEQUENCE [LARGE SCALE GENOMIC DNA]</scope>
    <source>
        <strain evidence="3">KCTC 52141</strain>
    </source>
</reference>
<evidence type="ECO:0000256" key="1">
    <source>
        <dbReference type="SAM" id="SignalP"/>
    </source>
</evidence>
<accession>A0ABV7HST4</accession>
<feature type="signal peptide" evidence="1">
    <location>
        <begin position="1"/>
        <end position="21"/>
    </location>
</feature>
<protein>
    <submittedName>
        <fullName evidence="2">Uncharacterized protein</fullName>
    </submittedName>
</protein>
<dbReference type="Proteomes" id="UP001595548">
    <property type="component" value="Unassembled WGS sequence"/>
</dbReference>
<comment type="caution">
    <text evidence="2">The sequence shown here is derived from an EMBL/GenBank/DDBJ whole genome shotgun (WGS) entry which is preliminary data.</text>
</comment>
<evidence type="ECO:0000313" key="3">
    <source>
        <dbReference type="Proteomes" id="UP001595548"/>
    </source>
</evidence>
<organism evidence="2 3">
    <name type="scientific">Gilvimarinus japonicus</name>
    <dbReference type="NCBI Taxonomy" id="1796469"/>
    <lineage>
        <taxon>Bacteria</taxon>
        <taxon>Pseudomonadati</taxon>
        <taxon>Pseudomonadota</taxon>
        <taxon>Gammaproteobacteria</taxon>
        <taxon>Cellvibrionales</taxon>
        <taxon>Cellvibrionaceae</taxon>
        <taxon>Gilvimarinus</taxon>
    </lineage>
</organism>
<evidence type="ECO:0000313" key="2">
    <source>
        <dbReference type="EMBL" id="MFC3155620.1"/>
    </source>
</evidence>
<dbReference type="RefSeq" id="WP_382416417.1">
    <property type="nucleotide sequence ID" value="NZ_AP031500.1"/>
</dbReference>
<name>A0ABV7HST4_9GAMM</name>
<gene>
    <name evidence="2" type="ORF">ACFOEB_10450</name>
</gene>
<feature type="chain" id="PRO_5046123483" evidence="1">
    <location>
        <begin position="22"/>
        <end position="399"/>
    </location>
</feature>
<sequence length="399" mass="42484">MTHQLTRLSLICSLWCTGALADAVLSPVYNDGAVEGFNSFDPPHAASADDGNPGATLGEQRRWAFERALEYWARRLDSDVVIEVAAEMNNLSCNAFSAVLGSAGPNNVSRDWFPGADGTNPTFANTWYPIALANSIADRDLGPGSSDIGSQFNKNIDESDNCLGSNTWYYALGEAPPGTISFFATVLHEIGHGIGVTTFVDNASGSRLLDRDDVYMKFLEDHSTGKLWPEMDDTERMASAIDTSDLHWVGANVLAALGPLSDGISGGHAQMYAPNPLRGGSSVSHWDTAIEDSDNNHELMEPSATGSEKLLITGELLQDLGWNDVPANDCTFTSDRLSLSSFFSGDNTHNACVSVTYDGAVIIGGSTNATAGREVVLKNGFTVEQGATFGVNTDPDIGL</sequence>
<dbReference type="EMBL" id="JBHRTL010000006">
    <property type="protein sequence ID" value="MFC3155620.1"/>
    <property type="molecule type" value="Genomic_DNA"/>
</dbReference>
<keyword evidence="1" id="KW-0732">Signal</keyword>